<proteinExistence type="predicted"/>
<organism evidence="1 2">
    <name type="scientific">Lophiostoma macrostomum CBS 122681</name>
    <dbReference type="NCBI Taxonomy" id="1314788"/>
    <lineage>
        <taxon>Eukaryota</taxon>
        <taxon>Fungi</taxon>
        <taxon>Dikarya</taxon>
        <taxon>Ascomycota</taxon>
        <taxon>Pezizomycotina</taxon>
        <taxon>Dothideomycetes</taxon>
        <taxon>Pleosporomycetidae</taxon>
        <taxon>Pleosporales</taxon>
        <taxon>Lophiostomataceae</taxon>
        <taxon>Lophiostoma</taxon>
    </lineage>
</organism>
<evidence type="ECO:0000313" key="1">
    <source>
        <dbReference type="EMBL" id="KAF2658444.1"/>
    </source>
</evidence>
<reference evidence="1" key="1">
    <citation type="journal article" date="2020" name="Stud. Mycol.">
        <title>101 Dothideomycetes genomes: a test case for predicting lifestyles and emergence of pathogens.</title>
        <authorList>
            <person name="Haridas S."/>
            <person name="Albert R."/>
            <person name="Binder M."/>
            <person name="Bloem J."/>
            <person name="Labutti K."/>
            <person name="Salamov A."/>
            <person name="Andreopoulos B."/>
            <person name="Baker S."/>
            <person name="Barry K."/>
            <person name="Bills G."/>
            <person name="Bluhm B."/>
            <person name="Cannon C."/>
            <person name="Castanera R."/>
            <person name="Culley D."/>
            <person name="Daum C."/>
            <person name="Ezra D."/>
            <person name="Gonzalez J."/>
            <person name="Henrissat B."/>
            <person name="Kuo A."/>
            <person name="Liang C."/>
            <person name="Lipzen A."/>
            <person name="Lutzoni F."/>
            <person name="Magnuson J."/>
            <person name="Mondo S."/>
            <person name="Nolan M."/>
            <person name="Ohm R."/>
            <person name="Pangilinan J."/>
            <person name="Park H.-J."/>
            <person name="Ramirez L."/>
            <person name="Alfaro M."/>
            <person name="Sun H."/>
            <person name="Tritt A."/>
            <person name="Yoshinaga Y."/>
            <person name="Zwiers L.-H."/>
            <person name="Turgeon B."/>
            <person name="Goodwin S."/>
            <person name="Spatafora J."/>
            <person name="Crous P."/>
            <person name="Grigoriev I."/>
        </authorList>
    </citation>
    <scope>NUCLEOTIDE SEQUENCE</scope>
    <source>
        <strain evidence="1">CBS 122681</strain>
    </source>
</reference>
<dbReference type="AlphaFoldDB" id="A0A6A6TIJ3"/>
<dbReference type="Proteomes" id="UP000799324">
    <property type="component" value="Unassembled WGS sequence"/>
</dbReference>
<name>A0A6A6TIJ3_9PLEO</name>
<evidence type="ECO:0000313" key="2">
    <source>
        <dbReference type="Proteomes" id="UP000799324"/>
    </source>
</evidence>
<accession>A0A6A6TIJ3</accession>
<keyword evidence="2" id="KW-1185">Reference proteome</keyword>
<protein>
    <submittedName>
        <fullName evidence="1">Uncharacterized protein</fullName>
    </submittedName>
</protein>
<gene>
    <name evidence="1" type="ORF">K491DRAFT_269643</name>
</gene>
<sequence length="77" mass="8524">MQQLSGHAKRSVLEPTSRRSWILATVTTLATLPTRHDVRSHNSLFVELGVFLLCQKASRATAIAIRWPLPSNGASRD</sequence>
<dbReference type="EMBL" id="MU004315">
    <property type="protein sequence ID" value="KAF2658444.1"/>
    <property type="molecule type" value="Genomic_DNA"/>
</dbReference>